<dbReference type="EMBL" id="DWWS01000013">
    <property type="protein sequence ID" value="HJC22543.1"/>
    <property type="molecule type" value="Genomic_DNA"/>
</dbReference>
<dbReference type="InterPro" id="IPR011527">
    <property type="entry name" value="ABC1_TM_dom"/>
</dbReference>
<dbReference type="InterPro" id="IPR039421">
    <property type="entry name" value="Type_1_exporter"/>
</dbReference>
<feature type="transmembrane region" description="Helical" evidence="7">
    <location>
        <begin position="31"/>
        <end position="54"/>
    </location>
</feature>
<accession>A0A9D2SNN9</accession>
<dbReference type="Gene3D" id="1.20.1560.10">
    <property type="entry name" value="ABC transporter type 1, transmembrane domain"/>
    <property type="match status" value="1"/>
</dbReference>
<feature type="transmembrane region" description="Helical" evidence="7">
    <location>
        <begin position="184"/>
        <end position="203"/>
    </location>
</feature>
<evidence type="ECO:0000313" key="10">
    <source>
        <dbReference type="EMBL" id="HJC22543.1"/>
    </source>
</evidence>
<comment type="caution">
    <text evidence="10">The sequence shown here is derived from an EMBL/GenBank/DDBJ whole genome shotgun (WGS) entry which is preliminary data.</text>
</comment>
<dbReference type="Pfam" id="PF00005">
    <property type="entry name" value="ABC_tran"/>
    <property type="match status" value="1"/>
</dbReference>
<sequence>MKRKGKLFPDARKDIRVYLRMIRLLNRYNPGWLVLLLGVLMDGALPFVAIWLSSLLLDALYAGRPVTQMMALALAGAGVSLVMTALKHFSVRQKNVMWWGMQHRMAEPLMRKTMEMDYALTENARVRALRARQDEYRKKERDVFERFLEQLELLLAALVRLIFSVITVWPFFAGQLSGGRRETALFTAAAAAALLFSLLLNHWSVRKQGARRQAIHFEHEDENRLNTYMMDEVVLSNEAGKDIRIFHQQRMMESYGEQMNRNWRRMTRQYAANDIRHFGLQGLLSACMGGIVYLYVAFCAWAGSISTGSVVRYAGAVWQFIQAATDLSASWNWLHHDRMQMDEYLEYLDLKNEMKKGTIPVEKRKDGRFLVEFRNVSFRYPGSERYALRNLNVRLNIGERMALVGRNGSGKTTFVKLLCRLYDPTEGTILLNGVDIRKYDEQEYRRLFSVVFQDFQIFSFSMGENIAGSTRVDEERAMDAIRRVGLEGLYRKLPEGLRTMLNRDFSDTGMEISGGEAQKTAMARAIYKDAPFVILDEPTAALDPIAENEIYTGFHEIIGKKTALFISHRLSACRFSREILVFENGNVVQQGSHETLAEEEGLYRKMWQAQAQYYR</sequence>
<evidence type="ECO:0000256" key="7">
    <source>
        <dbReference type="SAM" id="Phobius"/>
    </source>
</evidence>
<reference evidence="10" key="2">
    <citation type="submission" date="2021-04" db="EMBL/GenBank/DDBJ databases">
        <authorList>
            <person name="Gilroy R."/>
        </authorList>
    </citation>
    <scope>NUCLEOTIDE SEQUENCE</scope>
    <source>
        <strain evidence="10">USAMLcec2-132</strain>
    </source>
</reference>
<gene>
    <name evidence="10" type="ORF">H9761_02420</name>
</gene>
<keyword evidence="3" id="KW-0547">Nucleotide-binding</keyword>
<organism evidence="10 11">
    <name type="scientific">Candidatus Eisenbergiella merdavium</name>
    <dbReference type="NCBI Taxonomy" id="2838551"/>
    <lineage>
        <taxon>Bacteria</taxon>
        <taxon>Bacillati</taxon>
        <taxon>Bacillota</taxon>
        <taxon>Clostridia</taxon>
        <taxon>Lachnospirales</taxon>
        <taxon>Lachnospiraceae</taxon>
        <taxon>Eisenbergiella</taxon>
    </lineage>
</organism>
<dbReference type="GO" id="GO:0015421">
    <property type="term" value="F:ABC-type oligopeptide transporter activity"/>
    <property type="evidence" value="ECO:0007669"/>
    <property type="project" value="TreeGrafter"/>
</dbReference>
<dbReference type="SUPFAM" id="SSF90123">
    <property type="entry name" value="ABC transporter transmembrane region"/>
    <property type="match status" value="1"/>
</dbReference>
<dbReference type="SUPFAM" id="SSF52540">
    <property type="entry name" value="P-loop containing nucleoside triphosphate hydrolases"/>
    <property type="match status" value="1"/>
</dbReference>
<feature type="transmembrane region" description="Helical" evidence="7">
    <location>
        <begin position="151"/>
        <end position="172"/>
    </location>
</feature>
<dbReference type="InterPro" id="IPR003593">
    <property type="entry name" value="AAA+_ATPase"/>
</dbReference>
<dbReference type="GO" id="GO:0016887">
    <property type="term" value="F:ATP hydrolysis activity"/>
    <property type="evidence" value="ECO:0007669"/>
    <property type="project" value="InterPro"/>
</dbReference>
<proteinExistence type="predicted"/>
<dbReference type="CDD" id="cd03228">
    <property type="entry name" value="ABCC_MRP_Like"/>
    <property type="match status" value="1"/>
</dbReference>
<evidence type="ECO:0000256" key="6">
    <source>
        <dbReference type="ARBA" id="ARBA00023136"/>
    </source>
</evidence>
<dbReference type="InterPro" id="IPR003439">
    <property type="entry name" value="ABC_transporter-like_ATP-bd"/>
</dbReference>
<protein>
    <submittedName>
        <fullName evidence="10">ABC transporter ATP-binding protein/permease</fullName>
    </submittedName>
</protein>
<evidence type="ECO:0000259" key="9">
    <source>
        <dbReference type="PROSITE" id="PS50929"/>
    </source>
</evidence>
<dbReference type="Gene3D" id="3.40.50.300">
    <property type="entry name" value="P-loop containing nucleotide triphosphate hydrolases"/>
    <property type="match status" value="1"/>
</dbReference>
<evidence type="ECO:0000313" key="11">
    <source>
        <dbReference type="Proteomes" id="UP000823891"/>
    </source>
</evidence>
<dbReference type="GO" id="GO:0005886">
    <property type="term" value="C:plasma membrane"/>
    <property type="evidence" value="ECO:0007669"/>
    <property type="project" value="UniProtKB-SubCell"/>
</dbReference>
<feature type="transmembrane region" description="Helical" evidence="7">
    <location>
        <begin position="66"/>
        <end position="86"/>
    </location>
</feature>
<dbReference type="PROSITE" id="PS50893">
    <property type="entry name" value="ABC_TRANSPORTER_2"/>
    <property type="match status" value="1"/>
</dbReference>
<reference evidence="10" key="1">
    <citation type="journal article" date="2021" name="PeerJ">
        <title>Extensive microbial diversity within the chicken gut microbiome revealed by metagenomics and culture.</title>
        <authorList>
            <person name="Gilroy R."/>
            <person name="Ravi A."/>
            <person name="Getino M."/>
            <person name="Pursley I."/>
            <person name="Horton D.L."/>
            <person name="Alikhan N.F."/>
            <person name="Baker D."/>
            <person name="Gharbi K."/>
            <person name="Hall N."/>
            <person name="Watson M."/>
            <person name="Adriaenssens E.M."/>
            <person name="Foster-Nyarko E."/>
            <person name="Jarju S."/>
            <person name="Secka A."/>
            <person name="Antonio M."/>
            <person name="Oren A."/>
            <person name="Chaudhuri R.R."/>
            <person name="La Ragione R."/>
            <person name="Hildebrand F."/>
            <person name="Pallen M.J."/>
        </authorList>
    </citation>
    <scope>NUCLEOTIDE SEQUENCE</scope>
    <source>
        <strain evidence="10">USAMLcec2-132</strain>
    </source>
</reference>
<name>A0A9D2SNN9_9FIRM</name>
<evidence type="ECO:0000256" key="2">
    <source>
        <dbReference type="ARBA" id="ARBA00022692"/>
    </source>
</evidence>
<evidence type="ECO:0000256" key="4">
    <source>
        <dbReference type="ARBA" id="ARBA00022840"/>
    </source>
</evidence>
<keyword evidence="4 10" id="KW-0067">ATP-binding</keyword>
<comment type="subcellular location">
    <subcellularLocation>
        <location evidence="1">Cell membrane</location>
        <topology evidence="1">Multi-pass membrane protein</topology>
    </subcellularLocation>
</comment>
<dbReference type="SMART" id="SM00382">
    <property type="entry name" value="AAA"/>
    <property type="match status" value="1"/>
</dbReference>
<keyword evidence="6 7" id="KW-0472">Membrane</keyword>
<dbReference type="AlphaFoldDB" id="A0A9D2SNN9"/>
<dbReference type="Proteomes" id="UP000823891">
    <property type="component" value="Unassembled WGS sequence"/>
</dbReference>
<dbReference type="GO" id="GO:0005524">
    <property type="term" value="F:ATP binding"/>
    <property type="evidence" value="ECO:0007669"/>
    <property type="project" value="UniProtKB-KW"/>
</dbReference>
<feature type="transmembrane region" description="Helical" evidence="7">
    <location>
        <begin position="283"/>
        <end position="303"/>
    </location>
</feature>
<evidence type="ECO:0000256" key="1">
    <source>
        <dbReference type="ARBA" id="ARBA00004651"/>
    </source>
</evidence>
<keyword evidence="5 7" id="KW-1133">Transmembrane helix</keyword>
<dbReference type="InterPro" id="IPR027417">
    <property type="entry name" value="P-loop_NTPase"/>
</dbReference>
<evidence type="ECO:0000256" key="3">
    <source>
        <dbReference type="ARBA" id="ARBA00022741"/>
    </source>
</evidence>
<evidence type="ECO:0000259" key="8">
    <source>
        <dbReference type="PROSITE" id="PS50893"/>
    </source>
</evidence>
<dbReference type="PROSITE" id="PS50929">
    <property type="entry name" value="ABC_TM1F"/>
    <property type="match status" value="1"/>
</dbReference>
<dbReference type="PANTHER" id="PTHR43394:SF1">
    <property type="entry name" value="ATP-BINDING CASSETTE SUB-FAMILY B MEMBER 10, MITOCHONDRIAL"/>
    <property type="match status" value="1"/>
</dbReference>
<dbReference type="PANTHER" id="PTHR43394">
    <property type="entry name" value="ATP-DEPENDENT PERMEASE MDL1, MITOCHONDRIAL"/>
    <property type="match status" value="1"/>
</dbReference>
<keyword evidence="2 7" id="KW-0812">Transmembrane</keyword>
<evidence type="ECO:0000256" key="5">
    <source>
        <dbReference type="ARBA" id="ARBA00022989"/>
    </source>
</evidence>
<feature type="domain" description="ABC transporter" evidence="8">
    <location>
        <begin position="371"/>
        <end position="609"/>
    </location>
</feature>
<dbReference type="InterPro" id="IPR036640">
    <property type="entry name" value="ABC1_TM_sf"/>
</dbReference>
<feature type="domain" description="ABC transmembrane type-1" evidence="9">
    <location>
        <begin position="32"/>
        <end position="332"/>
    </location>
</feature>